<keyword evidence="6" id="KW-1185">Reference proteome</keyword>
<feature type="domain" description="Glucose-methanol-choline oxidoreductase N-terminal" evidence="4">
    <location>
        <begin position="248"/>
        <end position="262"/>
    </location>
</feature>
<evidence type="ECO:0000256" key="3">
    <source>
        <dbReference type="SAM" id="MobiDB-lite"/>
    </source>
</evidence>
<dbReference type="InterPro" id="IPR036188">
    <property type="entry name" value="FAD/NAD-bd_sf"/>
</dbReference>
<gene>
    <name evidence="5" type="ORF">RCO7_09044</name>
</gene>
<dbReference type="PANTHER" id="PTHR11552">
    <property type="entry name" value="GLUCOSE-METHANOL-CHOLINE GMC OXIDOREDUCTASE"/>
    <property type="match status" value="1"/>
</dbReference>
<comment type="caution">
    <text evidence="5">The sequence shown here is derived from an EMBL/GenBank/DDBJ whole genome shotgun (WGS) entry which is preliminary data.</text>
</comment>
<dbReference type="Proteomes" id="UP000178129">
    <property type="component" value="Unassembled WGS sequence"/>
</dbReference>
<dbReference type="Pfam" id="PF05199">
    <property type="entry name" value="GMC_oxred_C"/>
    <property type="match status" value="1"/>
</dbReference>
<dbReference type="Pfam" id="PF00732">
    <property type="entry name" value="GMC_oxred_N"/>
    <property type="match status" value="1"/>
</dbReference>
<evidence type="ECO:0000256" key="2">
    <source>
        <dbReference type="PIRSR" id="PIRSR000137-2"/>
    </source>
</evidence>
<dbReference type="PIRSF" id="PIRSF000137">
    <property type="entry name" value="Alcohol_oxidase"/>
    <property type="match status" value="1"/>
</dbReference>
<dbReference type="AlphaFoldDB" id="A0A1E1LP94"/>
<dbReference type="Gene3D" id="3.50.50.60">
    <property type="entry name" value="FAD/NAD(P)-binding domain"/>
    <property type="match status" value="2"/>
</dbReference>
<organism evidence="5 6">
    <name type="scientific">Rhynchosporium graminicola</name>
    <dbReference type="NCBI Taxonomy" id="2792576"/>
    <lineage>
        <taxon>Eukaryota</taxon>
        <taxon>Fungi</taxon>
        <taxon>Dikarya</taxon>
        <taxon>Ascomycota</taxon>
        <taxon>Pezizomycotina</taxon>
        <taxon>Leotiomycetes</taxon>
        <taxon>Helotiales</taxon>
        <taxon>Ploettnerulaceae</taxon>
        <taxon>Rhynchosporium</taxon>
    </lineage>
</organism>
<dbReference type="GO" id="GO:0050660">
    <property type="term" value="F:flavin adenine dinucleotide binding"/>
    <property type="evidence" value="ECO:0007669"/>
    <property type="project" value="InterPro"/>
</dbReference>
<dbReference type="GO" id="GO:0016614">
    <property type="term" value="F:oxidoreductase activity, acting on CH-OH group of donors"/>
    <property type="evidence" value="ECO:0007669"/>
    <property type="project" value="InterPro"/>
</dbReference>
<sequence>MPISNTLPDGLEEFDIIVAGGGTAGCIVASRLAAADPGLLILVVEYGQNNYQLPEIVHPALFPVNVMPGSTAAIFWQTEESEALAGRKLVVPSGGILGGGSSLETYHGPGSSKTHGSDGPIHVSSGGFRSQGPEEDFITAAAKVGFPEITDSQDLESTNGMCRWLRYVSPEGTRQDSAHAYLHPLLVDGKHPNLHVLVETQITRVLFHDDGEEKRASGVEICANPMFPSSSMGLRVLKARRLVVVSAGTFGSPLILERSGIGSSEILERAGVTVIADVPGVGHDYQDHNEILCAYKTSLGIEETQNALLGGLQTLADAAEKGDPRLGWNTVDVAGKIRPSLSEVAALGPDFDVAWEKDFKHEPAKPLGLIALIAGYLGDRSLVQGGEFVQVVSYSAYPYSRGSIHITGPEMTDKPRFVNGYLTDANDFDLKAHVWQYKKQREIMRRTRMYRGEVAAHHPVFPLGSKAACLSLEILQSTDTTTIEDVVYTVEDDKAIEDFVRENLTTTWHALGTVKMAPREDMGVVDRSMNVYGVRGLKVVDLSIVPENVGANTNNTAMMIGEKGAVIIAEELGLGRVYK</sequence>
<feature type="binding site" evidence="2">
    <location>
        <begin position="508"/>
        <end position="509"/>
    </location>
    <ligand>
        <name>FAD</name>
        <dbReference type="ChEBI" id="CHEBI:57692"/>
    </ligand>
</feature>
<comment type="cofactor">
    <cofactor evidence="2">
        <name>FAD</name>
        <dbReference type="ChEBI" id="CHEBI:57692"/>
    </cofactor>
</comment>
<keyword evidence="2" id="KW-0285">Flavoprotein</keyword>
<dbReference type="SUPFAM" id="SSF51905">
    <property type="entry name" value="FAD/NAD(P)-binding domain"/>
    <property type="match status" value="1"/>
</dbReference>
<dbReference type="InParanoid" id="A0A1E1LP94"/>
<dbReference type="InterPro" id="IPR000172">
    <property type="entry name" value="GMC_OxRdtase_N"/>
</dbReference>
<name>A0A1E1LP94_9HELO</name>
<feature type="region of interest" description="Disordered" evidence="3">
    <location>
        <begin position="101"/>
        <end position="130"/>
    </location>
</feature>
<reference evidence="6" key="1">
    <citation type="submission" date="2016-03" db="EMBL/GenBank/DDBJ databases">
        <authorList>
            <person name="Ploux O."/>
        </authorList>
    </citation>
    <scope>NUCLEOTIDE SEQUENCE [LARGE SCALE GENOMIC DNA]</scope>
    <source>
        <strain evidence="6">UK7</strain>
    </source>
</reference>
<evidence type="ECO:0000259" key="4">
    <source>
        <dbReference type="PROSITE" id="PS00624"/>
    </source>
</evidence>
<dbReference type="SUPFAM" id="SSF54373">
    <property type="entry name" value="FAD-linked reductases, C-terminal domain"/>
    <property type="match status" value="1"/>
</dbReference>
<dbReference type="InterPro" id="IPR012132">
    <property type="entry name" value="GMC_OxRdtase"/>
</dbReference>
<evidence type="ECO:0000313" key="5">
    <source>
        <dbReference type="EMBL" id="CZT12318.1"/>
    </source>
</evidence>
<protein>
    <submittedName>
        <fullName evidence="5">Related to alcohol oxidase</fullName>
    </submittedName>
</protein>
<keyword evidence="2" id="KW-0274">FAD</keyword>
<comment type="similarity">
    <text evidence="1">Belongs to the GMC oxidoreductase family.</text>
</comment>
<dbReference type="STRING" id="914237.A0A1E1LP94"/>
<evidence type="ECO:0000256" key="1">
    <source>
        <dbReference type="ARBA" id="ARBA00010790"/>
    </source>
</evidence>
<dbReference type="InterPro" id="IPR007867">
    <property type="entry name" value="GMC_OxRtase_C"/>
</dbReference>
<evidence type="ECO:0000313" key="6">
    <source>
        <dbReference type="Proteomes" id="UP000178129"/>
    </source>
</evidence>
<dbReference type="EMBL" id="FJUW01000071">
    <property type="protein sequence ID" value="CZT12318.1"/>
    <property type="molecule type" value="Genomic_DNA"/>
</dbReference>
<dbReference type="PROSITE" id="PS00624">
    <property type="entry name" value="GMC_OXRED_2"/>
    <property type="match status" value="1"/>
</dbReference>
<accession>A0A1E1LP94</accession>
<proteinExistence type="inferred from homology"/>
<dbReference type="PANTHER" id="PTHR11552:SF78">
    <property type="entry name" value="GLUCOSE-METHANOL-CHOLINE OXIDOREDUCTASE N-TERMINAL DOMAIN-CONTAINING PROTEIN"/>
    <property type="match status" value="1"/>
</dbReference>